<dbReference type="RefSeq" id="WP_216343883.1">
    <property type="nucleotide sequence ID" value="NZ_JAHLEM010000262.1"/>
</dbReference>
<sequence>MNGLSVVIPTKDKPESLRATLACLLADGPPSAEIVLVNDGAAPMAVPADAPVRVVEGPRQGRAAARNTGARAAIGSRLLFVDDDILTGPGFLSAHAAHGTGPGFVHGPLMEFPAARRWLAAHGPDPVAAAAVLNGGERLVRNNLEAAVLAVAAGTVPARLGWLACVGANLSLSRAAFDQAGGFDEGFGTRWGCEDLELGVRLLAAGHRPTVDRAAPGVHLTHARPDRWEQHEVTHQRFASLHDTTDVRALPLLLTGSPAAYFEAAEPSY</sequence>
<dbReference type="PANTHER" id="PTHR43179">
    <property type="entry name" value="RHAMNOSYLTRANSFERASE WBBL"/>
    <property type="match status" value="1"/>
</dbReference>
<dbReference type="InterPro" id="IPR027791">
    <property type="entry name" value="Galactosyl_T_C"/>
</dbReference>
<evidence type="ECO:0000313" key="6">
    <source>
        <dbReference type="EMBL" id="MBU3866880.1"/>
    </source>
</evidence>
<feature type="domain" description="Glycosyltransferase 2-like" evidence="4">
    <location>
        <begin position="5"/>
        <end position="95"/>
    </location>
</feature>
<accession>A0ABS6CJL4</accession>
<feature type="domain" description="Galactosyltransferase C-terminal" evidence="5">
    <location>
        <begin position="158"/>
        <end position="208"/>
    </location>
</feature>
<evidence type="ECO:0000259" key="4">
    <source>
        <dbReference type="Pfam" id="PF00535"/>
    </source>
</evidence>
<keyword evidence="7" id="KW-1185">Reference proteome</keyword>
<protein>
    <submittedName>
        <fullName evidence="6">Glycosyltransferase</fullName>
        <ecNumber evidence="6">2.4.-.-</ecNumber>
    </submittedName>
</protein>
<dbReference type="Pfam" id="PF00535">
    <property type="entry name" value="Glycos_transf_2"/>
    <property type="match status" value="1"/>
</dbReference>
<dbReference type="PANTHER" id="PTHR43179:SF12">
    <property type="entry name" value="GALACTOFURANOSYLTRANSFERASE GLFT2"/>
    <property type="match status" value="1"/>
</dbReference>
<keyword evidence="3 6" id="KW-0808">Transferase</keyword>
<dbReference type="EC" id="2.4.-.-" evidence="6"/>
<dbReference type="Pfam" id="PF02709">
    <property type="entry name" value="Glyco_transf_7C"/>
    <property type="match status" value="1"/>
</dbReference>
<reference evidence="6 7" key="1">
    <citation type="submission" date="2021-06" db="EMBL/GenBank/DDBJ databases">
        <authorList>
            <person name="Pan X."/>
        </authorList>
    </citation>
    <scope>NUCLEOTIDE SEQUENCE [LARGE SCALE GENOMIC DNA]</scope>
    <source>
        <strain evidence="6 7">4503</strain>
    </source>
</reference>
<gene>
    <name evidence="6" type="ORF">KN815_23280</name>
</gene>
<dbReference type="InterPro" id="IPR001173">
    <property type="entry name" value="Glyco_trans_2-like"/>
</dbReference>
<dbReference type="CDD" id="cd00761">
    <property type="entry name" value="Glyco_tranf_GTA_type"/>
    <property type="match status" value="1"/>
</dbReference>
<evidence type="ECO:0000259" key="5">
    <source>
        <dbReference type="Pfam" id="PF02709"/>
    </source>
</evidence>
<comment type="caution">
    <text evidence="6">The sequence shown here is derived from an EMBL/GenBank/DDBJ whole genome shotgun (WGS) entry which is preliminary data.</text>
</comment>
<comment type="similarity">
    <text evidence="1">Belongs to the glycosyltransferase 2 family.</text>
</comment>
<evidence type="ECO:0000256" key="3">
    <source>
        <dbReference type="ARBA" id="ARBA00022679"/>
    </source>
</evidence>
<organism evidence="6 7">
    <name type="scientific">Streptomyces niphimycinicus</name>
    <dbReference type="NCBI Taxonomy" id="2842201"/>
    <lineage>
        <taxon>Bacteria</taxon>
        <taxon>Bacillati</taxon>
        <taxon>Actinomycetota</taxon>
        <taxon>Actinomycetes</taxon>
        <taxon>Kitasatosporales</taxon>
        <taxon>Streptomycetaceae</taxon>
        <taxon>Streptomyces</taxon>
    </lineage>
</organism>
<dbReference type="Proteomes" id="UP000720508">
    <property type="component" value="Unassembled WGS sequence"/>
</dbReference>
<evidence type="ECO:0000313" key="7">
    <source>
        <dbReference type="Proteomes" id="UP000720508"/>
    </source>
</evidence>
<keyword evidence="2 6" id="KW-0328">Glycosyltransferase</keyword>
<evidence type="ECO:0000256" key="1">
    <source>
        <dbReference type="ARBA" id="ARBA00006739"/>
    </source>
</evidence>
<dbReference type="GO" id="GO:0016757">
    <property type="term" value="F:glycosyltransferase activity"/>
    <property type="evidence" value="ECO:0007669"/>
    <property type="project" value="UniProtKB-KW"/>
</dbReference>
<name>A0ABS6CJL4_9ACTN</name>
<dbReference type="EMBL" id="JAHLEM010000262">
    <property type="protein sequence ID" value="MBU3866880.1"/>
    <property type="molecule type" value="Genomic_DNA"/>
</dbReference>
<proteinExistence type="inferred from homology"/>
<evidence type="ECO:0000256" key="2">
    <source>
        <dbReference type="ARBA" id="ARBA00022676"/>
    </source>
</evidence>